<name>A0A939EM28_9HYPH</name>
<gene>
    <name evidence="2" type="ORF">J0X15_08235</name>
</gene>
<organism evidence="2 3">
    <name type="scientific">Roseibium limicola</name>
    <dbReference type="NCBI Taxonomy" id="2816037"/>
    <lineage>
        <taxon>Bacteria</taxon>
        <taxon>Pseudomonadati</taxon>
        <taxon>Pseudomonadota</taxon>
        <taxon>Alphaproteobacteria</taxon>
        <taxon>Hyphomicrobiales</taxon>
        <taxon>Stappiaceae</taxon>
        <taxon>Roseibium</taxon>
    </lineage>
</organism>
<proteinExistence type="predicted"/>
<keyword evidence="1" id="KW-0812">Transmembrane</keyword>
<dbReference type="Proteomes" id="UP000664779">
    <property type="component" value="Unassembled WGS sequence"/>
</dbReference>
<evidence type="ECO:0000313" key="3">
    <source>
        <dbReference type="Proteomes" id="UP000664779"/>
    </source>
</evidence>
<dbReference type="RefSeq" id="WP_206939622.1">
    <property type="nucleotide sequence ID" value="NZ_JAFLNF010000003.1"/>
</dbReference>
<protein>
    <submittedName>
        <fullName evidence="2">Uncharacterized protein</fullName>
    </submittedName>
</protein>
<keyword evidence="3" id="KW-1185">Reference proteome</keyword>
<accession>A0A939EM28</accession>
<dbReference type="EMBL" id="JAFLNF010000003">
    <property type="protein sequence ID" value="MBO0345205.1"/>
    <property type="molecule type" value="Genomic_DNA"/>
</dbReference>
<comment type="caution">
    <text evidence="2">The sequence shown here is derived from an EMBL/GenBank/DDBJ whole genome shotgun (WGS) entry which is preliminary data.</text>
</comment>
<evidence type="ECO:0000256" key="1">
    <source>
        <dbReference type="SAM" id="Phobius"/>
    </source>
</evidence>
<reference evidence="2" key="1">
    <citation type="submission" date="2021-03" db="EMBL/GenBank/DDBJ databases">
        <title>Roseibium sp. CAU 1637 isolated from Incheon.</title>
        <authorList>
            <person name="Kim W."/>
        </authorList>
    </citation>
    <scope>NUCLEOTIDE SEQUENCE</scope>
    <source>
        <strain evidence="2">CAU 1637</strain>
    </source>
</reference>
<evidence type="ECO:0000313" key="2">
    <source>
        <dbReference type="EMBL" id="MBO0345205.1"/>
    </source>
</evidence>
<sequence length="79" mass="8579">MSEDITRSVIERGDLAHLALFLWAVAASALALGLVRELAAANRRFSAFVDEIARLNRFLNRVLNPPAAAGLSQENQSSD</sequence>
<dbReference type="AlphaFoldDB" id="A0A939EM28"/>
<keyword evidence="1" id="KW-1133">Transmembrane helix</keyword>
<keyword evidence="1" id="KW-0472">Membrane</keyword>
<feature type="transmembrane region" description="Helical" evidence="1">
    <location>
        <begin position="15"/>
        <end position="35"/>
    </location>
</feature>